<sequence>MRKFVRNFLKYLKIPILSIFERYPMLYYLRIIEDVGVLTLTKDKRRNKRRDKQKENEPLAIEYNEDRDFNRRRNNAKPKKNNIWVTMGKGLVIVLLLAILGGVVYFVKGLMDTNDFLNKSYTPRSSKSVENDKIDVQKDPISVLILGLDDNSERELGSARTDSMLLLTINPTEELVTMTSIPRDTYTQIESKEFVGKDKINSAFAYGGIDSTIDAVENLLNVPINYYATADFRAFNNIVDALGGVEIDVPFTLTEQNSKGEKVVELKEGKHLLNGEEALAFSRTRYIDNDIERGKRQQQVLEAIAKKAMDVGTIAKYKSILEALDGHIKTDMPSNKILSVAQSGLTKDYKFDSYAFSWVGFDYAPFGEPISMVALHQDSIDYISHRFRVSLGLDKKDKRDEPGYKYETDGVVSPETFPNDGAAVIN</sequence>
<dbReference type="InterPro" id="IPR004474">
    <property type="entry name" value="LytR_CpsA_psr"/>
</dbReference>
<dbReference type="EMBL" id="NGKB01000001">
    <property type="protein sequence ID" value="RSU16745.1"/>
    <property type="molecule type" value="Genomic_DNA"/>
</dbReference>
<evidence type="ECO:0000256" key="2">
    <source>
        <dbReference type="SAM" id="Phobius"/>
    </source>
</evidence>
<comment type="similarity">
    <text evidence="1">Belongs to the LytR/CpsA/Psr (LCP) family.</text>
</comment>
<dbReference type="PANTHER" id="PTHR33392:SF3">
    <property type="entry name" value="POLYISOPRENYL-TEICHOIC ACID--PEPTIDOGLYCAN TEICHOIC ACID TRANSFERASE TAGT"/>
    <property type="match status" value="1"/>
</dbReference>
<keyword evidence="2" id="KW-0472">Membrane</keyword>
<evidence type="ECO:0000259" key="3">
    <source>
        <dbReference type="Pfam" id="PF03816"/>
    </source>
</evidence>
<dbReference type="AlphaFoldDB" id="A0A430B8V3"/>
<accession>A0A430B8V3</accession>
<dbReference type="NCBIfam" id="TIGR00350">
    <property type="entry name" value="lytR_cpsA_psr"/>
    <property type="match status" value="1"/>
</dbReference>
<name>A0A430B8V3_9ENTE</name>
<keyword evidence="2" id="KW-0812">Transmembrane</keyword>
<evidence type="ECO:0000313" key="5">
    <source>
        <dbReference type="Proteomes" id="UP000288028"/>
    </source>
</evidence>
<dbReference type="Pfam" id="PF03816">
    <property type="entry name" value="LytR_cpsA_psr"/>
    <property type="match status" value="1"/>
</dbReference>
<dbReference type="Gene3D" id="3.40.630.190">
    <property type="entry name" value="LCP protein"/>
    <property type="match status" value="1"/>
</dbReference>
<protein>
    <recommendedName>
        <fullName evidence="3">Cell envelope-related transcriptional attenuator domain-containing protein</fullName>
    </recommendedName>
</protein>
<dbReference type="InterPro" id="IPR050922">
    <property type="entry name" value="LytR/CpsA/Psr_CW_biosynth"/>
</dbReference>
<dbReference type="PANTHER" id="PTHR33392">
    <property type="entry name" value="POLYISOPRENYL-TEICHOIC ACID--PEPTIDOGLYCAN TEICHOIC ACID TRANSFERASE TAGU"/>
    <property type="match status" value="1"/>
</dbReference>
<reference evidence="4 5" key="1">
    <citation type="submission" date="2017-05" db="EMBL/GenBank/DDBJ databases">
        <title>Vagococcus spp. assemblies.</title>
        <authorList>
            <person name="Gulvik C.A."/>
        </authorList>
    </citation>
    <scope>NUCLEOTIDE SEQUENCE [LARGE SCALE GENOMIC DNA]</scope>
    <source>
        <strain evidence="4 5">SS1714</strain>
    </source>
</reference>
<gene>
    <name evidence="4" type="ORF">CBF28_00745</name>
</gene>
<dbReference type="OrthoDB" id="27330at2"/>
<feature type="transmembrane region" description="Helical" evidence="2">
    <location>
        <begin position="83"/>
        <end position="107"/>
    </location>
</feature>
<keyword evidence="5" id="KW-1185">Reference proteome</keyword>
<evidence type="ECO:0000256" key="1">
    <source>
        <dbReference type="ARBA" id="ARBA00006068"/>
    </source>
</evidence>
<comment type="caution">
    <text evidence="4">The sequence shown here is derived from an EMBL/GenBank/DDBJ whole genome shotgun (WGS) entry which is preliminary data.</text>
</comment>
<organism evidence="4 5">
    <name type="scientific">Vagococcus carniphilus</name>
    <dbReference type="NCBI Taxonomy" id="218144"/>
    <lineage>
        <taxon>Bacteria</taxon>
        <taxon>Bacillati</taxon>
        <taxon>Bacillota</taxon>
        <taxon>Bacilli</taxon>
        <taxon>Lactobacillales</taxon>
        <taxon>Enterococcaceae</taxon>
        <taxon>Vagococcus</taxon>
    </lineage>
</organism>
<dbReference type="Proteomes" id="UP000288028">
    <property type="component" value="Unassembled WGS sequence"/>
</dbReference>
<keyword evidence="2" id="KW-1133">Transmembrane helix</keyword>
<evidence type="ECO:0000313" key="4">
    <source>
        <dbReference type="EMBL" id="RSU16745.1"/>
    </source>
</evidence>
<proteinExistence type="inferred from homology"/>
<feature type="domain" description="Cell envelope-related transcriptional attenuator" evidence="3">
    <location>
        <begin position="160"/>
        <end position="308"/>
    </location>
</feature>